<proteinExistence type="predicted"/>
<name>A0A819TLF1_9BILA</name>
<dbReference type="EMBL" id="CAJOAX010011241">
    <property type="protein sequence ID" value="CAF4089651.1"/>
    <property type="molecule type" value="Genomic_DNA"/>
</dbReference>
<sequence>MEQDEILNDIDS</sequence>
<gene>
    <name evidence="1" type="ORF">OTI717_LOCUS33611</name>
</gene>
<organism evidence="1 2">
    <name type="scientific">Rotaria sordida</name>
    <dbReference type="NCBI Taxonomy" id="392033"/>
    <lineage>
        <taxon>Eukaryota</taxon>
        <taxon>Metazoa</taxon>
        <taxon>Spiralia</taxon>
        <taxon>Gnathifera</taxon>
        <taxon>Rotifera</taxon>
        <taxon>Eurotatoria</taxon>
        <taxon>Bdelloidea</taxon>
        <taxon>Philodinida</taxon>
        <taxon>Philodinidae</taxon>
        <taxon>Rotaria</taxon>
    </lineage>
</organism>
<evidence type="ECO:0000313" key="1">
    <source>
        <dbReference type="EMBL" id="CAF4089651.1"/>
    </source>
</evidence>
<comment type="caution">
    <text evidence="1">The sequence shown here is derived from an EMBL/GenBank/DDBJ whole genome shotgun (WGS) entry which is preliminary data.</text>
</comment>
<reference evidence="1" key="1">
    <citation type="submission" date="2021-02" db="EMBL/GenBank/DDBJ databases">
        <authorList>
            <person name="Nowell W R."/>
        </authorList>
    </citation>
    <scope>NUCLEOTIDE SEQUENCE</scope>
</reference>
<dbReference type="Proteomes" id="UP000663823">
    <property type="component" value="Unassembled WGS sequence"/>
</dbReference>
<evidence type="ECO:0000313" key="2">
    <source>
        <dbReference type="Proteomes" id="UP000663823"/>
    </source>
</evidence>
<feature type="non-terminal residue" evidence="1">
    <location>
        <position position="12"/>
    </location>
</feature>
<protein>
    <submittedName>
        <fullName evidence="1">Uncharacterized protein</fullName>
    </submittedName>
</protein>
<accession>A0A819TLF1</accession>